<accession>A0A062UCK8</accession>
<name>A0A062UCK8_9PROT</name>
<evidence type="ECO:0000313" key="2">
    <source>
        <dbReference type="Proteomes" id="UP000027190"/>
    </source>
</evidence>
<keyword evidence="2" id="KW-1185">Reference proteome</keyword>
<comment type="caution">
    <text evidence="1">The sequence shown here is derived from an EMBL/GenBank/DDBJ whole genome shotgun (WGS) entry which is preliminary data.</text>
</comment>
<sequence>MSICVSPASPKPIFYASRQGEVFNMDPAEHFAPSCAEAFRIKNKPHL</sequence>
<dbReference type="PATRIC" id="fig|1280947.3.peg.2876"/>
<dbReference type="Proteomes" id="UP000027190">
    <property type="component" value="Unassembled WGS sequence"/>
</dbReference>
<dbReference type="AlphaFoldDB" id="A0A062UCK8"/>
<gene>
    <name evidence="1" type="ORF">HY30_07265</name>
</gene>
<reference evidence="1 2" key="1">
    <citation type="journal article" date="2014" name="Antonie Van Leeuwenhoek">
        <title>Hyphomonas beringensis sp. nov. and Hyphomonas chukchiensis sp. nov., isolated from surface seawater of the Bering Sea and Chukchi Sea.</title>
        <authorList>
            <person name="Li C."/>
            <person name="Lai Q."/>
            <person name="Li G."/>
            <person name="Dong C."/>
            <person name="Wang J."/>
            <person name="Liao Y."/>
            <person name="Shao Z."/>
        </authorList>
    </citation>
    <scope>NUCLEOTIDE SEQUENCE [LARGE SCALE GENOMIC DNA]</scope>
    <source>
        <strain evidence="1 2">BH-BN04-4</strain>
    </source>
</reference>
<organism evidence="1 2">
    <name type="scientific">Hyphomonas chukchiensis</name>
    <dbReference type="NCBI Taxonomy" id="1280947"/>
    <lineage>
        <taxon>Bacteria</taxon>
        <taxon>Pseudomonadati</taxon>
        <taxon>Pseudomonadota</taxon>
        <taxon>Alphaproteobacteria</taxon>
        <taxon>Hyphomonadales</taxon>
        <taxon>Hyphomonadaceae</taxon>
        <taxon>Hyphomonas</taxon>
    </lineage>
</organism>
<proteinExistence type="predicted"/>
<dbReference type="EMBL" id="AWFG01000052">
    <property type="protein sequence ID" value="KCZ56047.1"/>
    <property type="molecule type" value="Genomic_DNA"/>
</dbReference>
<protein>
    <submittedName>
        <fullName evidence="1">Uncharacterized protein</fullName>
    </submittedName>
</protein>
<evidence type="ECO:0000313" key="1">
    <source>
        <dbReference type="EMBL" id="KCZ56047.1"/>
    </source>
</evidence>